<dbReference type="InterPro" id="IPR021109">
    <property type="entry name" value="Peptidase_aspartic_dom_sf"/>
</dbReference>
<keyword evidence="3" id="KW-1185">Reference proteome</keyword>
<organism evidence="2 3">
    <name type="scientific">Tanacetum coccineum</name>
    <dbReference type="NCBI Taxonomy" id="301880"/>
    <lineage>
        <taxon>Eukaryota</taxon>
        <taxon>Viridiplantae</taxon>
        <taxon>Streptophyta</taxon>
        <taxon>Embryophyta</taxon>
        <taxon>Tracheophyta</taxon>
        <taxon>Spermatophyta</taxon>
        <taxon>Magnoliopsida</taxon>
        <taxon>eudicotyledons</taxon>
        <taxon>Gunneridae</taxon>
        <taxon>Pentapetalae</taxon>
        <taxon>asterids</taxon>
        <taxon>campanulids</taxon>
        <taxon>Asterales</taxon>
        <taxon>Asteraceae</taxon>
        <taxon>Asteroideae</taxon>
        <taxon>Anthemideae</taxon>
        <taxon>Anthemidinae</taxon>
        <taxon>Tanacetum</taxon>
    </lineage>
</organism>
<feature type="coiled-coil region" evidence="1">
    <location>
        <begin position="170"/>
        <end position="197"/>
    </location>
</feature>
<keyword evidence="1" id="KW-0175">Coiled coil</keyword>
<evidence type="ECO:0000313" key="3">
    <source>
        <dbReference type="Proteomes" id="UP001151760"/>
    </source>
</evidence>
<dbReference type="Gene3D" id="2.40.70.10">
    <property type="entry name" value="Acid Proteases"/>
    <property type="match status" value="1"/>
</dbReference>
<accession>A0ABQ5EV00</accession>
<proteinExistence type="predicted"/>
<name>A0ABQ5EV00_9ASTR</name>
<dbReference type="Proteomes" id="UP001151760">
    <property type="component" value="Unassembled WGS sequence"/>
</dbReference>
<reference evidence="2" key="1">
    <citation type="journal article" date="2022" name="Int. J. Mol. Sci.">
        <title>Draft Genome of Tanacetum Coccineum: Genomic Comparison of Closely Related Tanacetum-Family Plants.</title>
        <authorList>
            <person name="Yamashiro T."/>
            <person name="Shiraishi A."/>
            <person name="Nakayama K."/>
            <person name="Satake H."/>
        </authorList>
    </citation>
    <scope>NUCLEOTIDE SEQUENCE</scope>
</reference>
<comment type="caution">
    <text evidence="2">The sequence shown here is derived from an EMBL/GenBank/DDBJ whole genome shotgun (WGS) entry which is preliminary data.</text>
</comment>
<dbReference type="EMBL" id="BQNB010016698">
    <property type="protein sequence ID" value="GJT54722.1"/>
    <property type="molecule type" value="Genomic_DNA"/>
</dbReference>
<dbReference type="Pfam" id="PF08284">
    <property type="entry name" value="RVP_2"/>
    <property type="match status" value="1"/>
</dbReference>
<evidence type="ECO:0000256" key="1">
    <source>
        <dbReference type="SAM" id="Coils"/>
    </source>
</evidence>
<reference evidence="2" key="2">
    <citation type="submission" date="2022-01" db="EMBL/GenBank/DDBJ databases">
        <authorList>
            <person name="Yamashiro T."/>
            <person name="Shiraishi A."/>
            <person name="Satake H."/>
            <person name="Nakayama K."/>
        </authorList>
    </citation>
    <scope>NUCLEOTIDE SEQUENCE</scope>
</reference>
<sequence length="403" mass="46077">MSWRQFILALGLHTAEEMETAGFGLYWADSGRQISDKGDLSAYWREISSEGDFLGTPPSYTLIRDPMLRLCHRLITCSIVGRSQAPEKVTMSNLFYLRGMDVGSVNVPYLLSKYLSLFASRRKHGGYRFWRKFVAHLAEHFGLFTKERLHGLTVIVRDLPVIDMAELLRLQIYEELNDMLEEEVHELRQSNVGLRGDVDRSITNHSGFATWMVSCMTQLMDASGRTYQAFDSTLVGRFVRSRGSDFDFPVVFSLIIALLRNKELGIERIIISTPMKNHMLIDHEYVNCPIRFDDRIRPANLLPIHMFDFDVILGMDWLASHRATIDCYARTVIFEEVVCGSFRSASYGSACPFLLVILYLRRHPYGSIKVIAITNRETTTVTESEKFSGLLAFTEVLLRVSPD</sequence>
<dbReference type="CDD" id="cd00303">
    <property type="entry name" value="retropepsin_like"/>
    <property type="match status" value="1"/>
</dbReference>
<evidence type="ECO:0000313" key="2">
    <source>
        <dbReference type="EMBL" id="GJT54722.1"/>
    </source>
</evidence>
<protein>
    <submittedName>
        <fullName evidence="2">Ribonuclease H-like domain-containing protein</fullName>
    </submittedName>
</protein>
<gene>
    <name evidence="2" type="ORF">Tco_0989776</name>
</gene>